<keyword evidence="2" id="KW-1185">Reference proteome</keyword>
<dbReference type="EMBL" id="CP147248">
    <property type="protein sequence ID" value="WYJ85016.1"/>
    <property type="molecule type" value="Genomic_DNA"/>
</dbReference>
<dbReference type="Proteomes" id="UP000195080">
    <property type="component" value="Chromosome"/>
</dbReference>
<sequence>MEVIIDRQSVCMGDDITSHKTKIQVSEDIRFLELFKELITKNYFPHIQGNDVVWVLRFAGKDRIVWKTKKNKFYEYNKSCCSISKNGKKIPKVTFIYYSAVKEWTERQEDYLENKIVKNWFDMLKNFSK</sequence>
<name>A0ABZ2T120_9ENTE</name>
<organism evidence="1 2">
    <name type="scientific">Candidatus Enterococcus lemimoniae</name>
    <dbReference type="NCBI Taxonomy" id="1834167"/>
    <lineage>
        <taxon>Bacteria</taxon>
        <taxon>Bacillati</taxon>
        <taxon>Bacillota</taxon>
        <taxon>Bacilli</taxon>
        <taxon>Lactobacillales</taxon>
        <taxon>Enterococcaceae</taxon>
        <taxon>Enterococcus</taxon>
    </lineage>
</organism>
<evidence type="ECO:0008006" key="3">
    <source>
        <dbReference type="Google" id="ProtNLM"/>
    </source>
</evidence>
<gene>
    <name evidence="1" type="ORF">A5866_000074</name>
</gene>
<protein>
    <recommendedName>
        <fullName evidence="3">DUF771 domain-containing protein</fullName>
    </recommendedName>
</protein>
<evidence type="ECO:0000313" key="2">
    <source>
        <dbReference type="Proteomes" id="UP000195080"/>
    </source>
</evidence>
<reference evidence="1 2" key="2">
    <citation type="submission" date="2024-03" db="EMBL/GenBank/DDBJ databases">
        <title>The Genome Sequence of Enterococcus sp. DIV0727d.</title>
        <authorList>
            <consortium name="The Broad Institute Genomics Platform"/>
            <consortium name="The Broad Institute Microbial Omics Core"/>
            <consortium name="The Broad Institute Genomic Center for Infectious Diseases"/>
            <person name="Earl A."/>
            <person name="Manson A."/>
            <person name="Gilmore M."/>
            <person name="Schwartman J."/>
            <person name="Shea T."/>
            <person name="Abouelleil A."/>
            <person name="Cao P."/>
            <person name="Chapman S."/>
            <person name="Cusick C."/>
            <person name="Young S."/>
            <person name="Neafsey D."/>
            <person name="Nusbaum C."/>
            <person name="Birren B."/>
        </authorList>
    </citation>
    <scope>NUCLEOTIDE SEQUENCE [LARGE SCALE GENOMIC DNA]</scope>
    <source>
        <strain evidence="1 2">12C11_DIV0727</strain>
    </source>
</reference>
<accession>A0ABZ2T120</accession>
<proteinExistence type="predicted"/>
<evidence type="ECO:0000313" key="1">
    <source>
        <dbReference type="EMBL" id="WYJ85016.1"/>
    </source>
</evidence>
<reference evidence="2" key="1">
    <citation type="submission" date="2017-05" db="EMBL/GenBank/DDBJ databases">
        <title>The Genome Sequence of EEnterococcus faecalis 9F2_4866.</title>
        <authorList>
            <consortium name="The Broad Institute Genomics Platform"/>
            <consortium name="The Broad Institute Genomic Center for Infectious Diseases"/>
            <person name="Earl A."/>
            <person name="Manson A."/>
            <person name="Schwartman J."/>
            <person name="Gilmore M."/>
            <person name="Abouelleil A."/>
            <person name="Cao P."/>
            <person name="Chapman S."/>
            <person name="Cusick C."/>
            <person name="Shea T."/>
            <person name="Young S."/>
            <person name="Neafsey D."/>
            <person name="Nusbaum C."/>
            <person name="Birren B."/>
        </authorList>
    </citation>
    <scope>NUCLEOTIDE SEQUENCE [LARGE SCALE GENOMIC DNA]</scope>
    <source>
        <strain evidence="2">12C11_DIV0727</strain>
    </source>
</reference>